<dbReference type="EMBL" id="JAUKUA010000001">
    <property type="protein sequence ID" value="KAK0731882.1"/>
    <property type="molecule type" value="Genomic_DNA"/>
</dbReference>
<dbReference type="PANTHER" id="PTHR42812">
    <property type="entry name" value="BETA-XYLOSIDASE"/>
    <property type="match status" value="1"/>
</dbReference>
<evidence type="ECO:0000256" key="4">
    <source>
        <dbReference type="PIRSR" id="PIRSR606710-1"/>
    </source>
</evidence>
<dbReference type="GO" id="GO:0005975">
    <property type="term" value="P:carbohydrate metabolic process"/>
    <property type="evidence" value="ECO:0007669"/>
    <property type="project" value="InterPro"/>
</dbReference>
<feature type="active site" description="Proton acceptor" evidence="4">
    <location>
        <position position="25"/>
    </location>
</feature>
<dbReference type="Proteomes" id="UP001172102">
    <property type="component" value="Unassembled WGS sequence"/>
</dbReference>
<evidence type="ECO:0000256" key="2">
    <source>
        <dbReference type="ARBA" id="ARBA00022801"/>
    </source>
</evidence>
<dbReference type="SUPFAM" id="SSF75005">
    <property type="entry name" value="Arabinanase/levansucrase/invertase"/>
    <property type="match status" value="1"/>
</dbReference>
<reference evidence="8" key="1">
    <citation type="submission" date="2023-06" db="EMBL/GenBank/DDBJ databases">
        <title>Genome-scale phylogeny and comparative genomics of the fungal order Sordariales.</title>
        <authorList>
            <consortium name="Lawrence Berkeley National Laboratory"/>
            <person name="Hensen N."/>
            <person name="Bonometti L."/>
            <person name="Westerberg I."/>
            <person name="Brannstrom I.O."/>
            <person name="Guillou S."/>
            <person name="Cros-Aarteil S."/>
            <person name="Calhoun S."/>
            <person name="Haridas S."/>
            <person name="Kuo A."/>
            <person name="Mondo S."/>
            <person name="Pangilinan J."/>
            <person name="Riley R."/>
            <person name="Labutti K."/>
            <person name="Andreopoulos B."/>
            <person name="Lipzen A."/>
            <person name="Chen C."/>
            <person name="Yanf M."/>
            <person name="Daum C."/>
            <person name="Ng V."/>
            <person name="Clum A."/>
            <person name="Steindorff A."/>
            <person name="Ohm R."/>
            <person name="Martin F."/>
            <person name="Silar P."/>
            <person name="Natvig D."/>
            <person name="Lalanne C."/>
            <person name="Gautier V."/>
            <person name="Ament-Velasquez S.L."/>
            <person name="Kruys A."/>
            <person name="Hutchinson M.I."/>
            <person name="Powell A.J."/>
            <person name="Barry K."/>
            <person name="Miller A.N."/>
            <person name="Grigoriev I.V."/>
            <person name="Debuchy R."/>
            <person name="Gladieux P."/>
            <person name="Thoren M.H."/>
            <person name="Johannesson H."/>
        </authorList>
    </citation>
    <scope>NUCLEOTIDE SEQUENCE</scope>
    <source>
        <strain evidence="8">SMH4607-1</strain>
    </source>
</reference>
<dbReference type="InterPro" id="IPR023296">
    <property type="entry name" value="Glyco_hydro_beta-prop_sf"/>
</dbReference>
<evidence type="ECO:0000256" key="1">
    <source>
        <dbReference type="ARBA" id="ARBA00009865"/>
    </source>
</evidence>
<proteinExistence type="inferred from homology"/>
<accession>A0AA40BCR8</accession>
<dbReference type="Pfam" id="PF04616">
    <property type="entry name" value="Glyco_hydro_43"/>
    <property type="match status" value="1"/>
</dbReference>
<dbReference type="AlphaFoldDB" id="A0AA40BCR8"/>
<evidence type="ECO:0000256" key="3">
    <source>
        <dbReference type="ARBA" id="ARBA00023295"/>
    </source>
</evidence>
<evidence type="ECO:0000256" key="5">
    <source>
        <dbReference type="PIRSR" id="PIRSR606710-2"/>
    </source>
</evidence>
<dbReference type="CDD" id="cd08999">
    <property type="entry name" value="GH43_ABN-like"/>
    <property type="match status" value="1"/>
</dbReference>
<sequence>LSLIGLAALALAAPAPMLGNLDFPDPSITFDPQTHEWYAFATQGNGHNTQAARSASLHGPWTFLPDVDLLPAPGPWVDPVHPDIWAPDVHYLAATDSFVLYYSGLHANSPHHCIGTATAPNMTGPYTAAAEPFACPLDGGGAIDAAGFVDEAMHKRYVVYKVDGSSKGPGGPCGNGDPPGFPTPIMLQEVDYADGVTRVNGDAPPAVLLDRDPALDGPLVEAPSLAKVNGTYVLFFSSHCYNVPEYDIKYATAAHVAGPYVRQAEVMGKGSDTFKLEATGGASSVAGGGTMVLHANCPAGRCLYQTDFTV</sequence>
<evidence type="ECO:0000256" key="6">
    <source>
        <dbReference type="RuleBase" id="RU361187"/>
    </source>
</evidence>
<evidence type="ECO:0000256" key="7">
    <source>
        <dbReference type="SAM" id="SignalP"/>
    </source>
</evidence>
<dbReference type="InterPro" id="IPR006710">
    <property type="entry name" value="Glyco_hydro_43"/>
</dbReference>
<organism evidence="8 9">
    <name type="scientific">Lasiosphaeris hirsuta</name>
    <dbReference type="NCBI Taxonomy" id="260670"/>
    <lineage>
        <taxon>Eukaryota</taxon>
        <taxon>Fungi</taxon>
        <taxon>Dikarya</taxon>
        <taxon>Ascomycota</taxon>
        <taxon>Pezizomycotina</taxon>
        <taxon>Sordariomycetes</taxon>
        <taxon>Sordariomycetidae</taxon>
        <taxon>Sordariales</taxon>
        <taxon>Lasiosphaeriaceae</taxon>
        <taxon>Lasiosphaeris</taxon>
    </lineage>
</organism>
<dbReference type="InterPro" id="IPR051795">
    <property type="entry name" value="Glycosyl_Hydrlase_43"/>
</dbReference>
<feature type="site" description="Important for catalytic activity, responsible for pKa modulation of the active site Glu and correct orientation of both the proton donor and substrate" evidence="5">
    <location>
        <position position="144"/>
    </location>
</feature>
<keyword evidence="2 6" id="KW-0378">Hydrolase</keyword>
<gene>
    <name evidence="8" type="ORF">B0H67DRAFT_460881</name>
</gene>
<comment type="similarity">
    <text evidence="1 6">Belongs to the glycosyl hydrolase 43 family.</text>
</comment>
<protein>
    <submittedName>
        <fullName evidence="8">Glycoside hydrolase family 43 protein</fullName>
    </submittedName>
</protein>
<feature type="chain" id="PRO_5041309405" evidence="7">
    <location>
        <begin position="20"/>
        <end position="310"/>
    </location>
</feature>
<evidence type="ECO:0000313" key="8">
    <source>
        <dbReference type="EMBL" id="KAK0731882.1"/>
    </source>
</evidence>
<feature type="non-terminal residue" evidence="8">
    <location>
        <position position="1"/>
    </location>
</feature>
<name>A0AA40BCR8_9PEZI</name>
<feature type="signal peptide" evidence="7">
    <location>
        <begin position="1"/>
        <end position="19"/>
    </location>
</feature>
<feature type="active site" description="Proton donor" evidence="4">
    <location>
        <position position="221"/>
    </location>
</feature>
<dbReference type="GO" id="GO:0004553">
    <property type="term" value="F:hydrolase activity, hydrolyzing O-glycosyl compounds"/>
    <property type="evidence" value="ECO:0007669"/>
    <property type="project" value="InterPro"/>
</dbReference>
<keyword evidence="3 6" id="KW-0326">Glycosidase</keyword>
<keyword evidence="7" id="KW-0732">Signal</keyword>
<dbReference type="Gene3D" id="2.115.10.20">
    <property type="entry name" value="Glycosyl hydrolase domain, family 43"/>
    <property type="match status" value="1"/>
</dbReference>
<keyword evidence="9" id="KW-1185">Reference proteome</keyword>
<evidence type="ECO:0000313" key="9">
    <source>
        <dbReference type="Proteomes" id="UP001172102"/>
    </source>
</evidence>
<feature type="non-terminal residue" evidence="8">
    <location>
        <position position="310"/>
    </location>
</feature>
<comment type="caution">
    <text evidence="8">The sequence shown here is derived from an EMBL/GenBank/DDBJ whole genome shotgun (WGS) entry which is preliminary data.</text>
</comment>
<dbReference type="PANTHER" id="PTHR42812:SF5">
    <property type="entry name" value="ENDO-ARABINASE"/>
    <property type="match status" value="1"/>
</dbReference>